<evidence type="ECO:0000313" key="1">
    <source>
        <dbReference type="EMBL" id="KAK9818927.1"/>
    </source>
</evidence>
<dbReference type="PANTHER" id="PTHR23108">
    <property type="entry name" value="METHYLTRANSFERASE-RELATED"/>
    <property type="match status" value="1"/>
</dbReference>
<dbReference type="InterPro" id="IPR019410">
    <property type="entry name" value="Methyltransf_16"/>
</dbReference>
<dbReference type="InterPro" id="IPR029063">
    <property type="entry name" value="SAM-dependent_MTases_sf"/>
</dbReference>
<proteinExistence type="predicted"/>
<dbReference type="InterPro" id="IPR038899">
    <property type="entry name" value="METTL22"/>
</dbReference>
<evidence type="ECO:0000313" key="2">
    <source>
        <dbReference type="Proteomes" id="UP001438707"/>
    </source>
</evidence>
<reference evidence="1 2" key="1">
    <citation type="journal article" date="2024" name="Nat. Commun.">
        <title>Phylogenomics reveals the evolutionary origins of lichenization in chlorophyte algae.</title>
        <authorList>
            <person name="Puginier C."/>
            <person name="Libourel C."/>
            <person name="Otte J."/>
            <person name="Skaloud P."/>
            <person name="Haon M."/>
            <person name="Grisel S."/>
            <person name="Petersen M."/>
            <person name="Berrin J.G."/>
            <person name="Delaux P.M."/>
            <person name="Dal Grande F."/>
            <person name="Keller J."/>
        </authorList>
    </citation>
    <scope>NUCLEOTIDE SEQUENCE [LARGE SCALE GENOMIC DNA]</scope>
    <source>
        <strain evidence="1 2">SAG 2145</strain>
    </source>
</reference>
<dbReference type="AlphaFoldDB" id="A0AAW1QB40"/>
<protein>
    <submittedName>
        <fullName evidence="1">Uncharacterized protein</fullName>
    </submittedName>
</protein>
<dbReference type="GO" id="GO:0008276">
    <property type="term" value="F:protein methyltransferase activity"/>
    <property type="evidence" value="ECO:0007669"/>
    <property type="project" value="InterPro"/>
</dbReference>
<dbReference type="Gene3D" id="3.40.50.150">
    <property type="entry name" value="Vaccinia Virus protein VP39"/>
    <property type="match status" value="2"/>
</dbReference>
<dbReference type="PANTHER" id="PTHR23108:SF3">
    <property type="entry name" value="METHYLTRANSFERASE FAMILY PROTEIN"/>
    <property type="match status" value="1"/>
</dbReference>
<comment type="caution">
    <text evidence="1">The sequence shown here is derived from an EMBL/GenBank/DDBJ whole genome shotgun (WGS) entry which is preliminary data.</text>
</comment>
<accession>A0AAW1QB40</accession>
<dbReference type="EMBL" id="JALJOS010000052">
    <property type="protein sequence ID" value="KAK9818927.1"/>
    <property type="molecule type" value="Genomic_DNA"/>
</dbReference>
<dbReference type="Pfam" id="PF10294">
    <property type="entry name" value="Methyltransf_16"/>
    <property type="match status" value="1"/>
</dbReference>
<keyword evidence="2" id="KW-1185">Reference proteome</keyword>
<gene>
    <name evidence="1" type="ORF">WJX74_001925</name>
</gene>
<organism evidence="1 2">
    <name type="scientific">Apatococcus lobatus</name>
    <dbReference type="NCBI Taxonomy" id="904363"/>
    <lineage>
        <taxon>Eukaryota</taxon>
        <taxon>Viridiplantae</taxon>
        <taxon>Chlorophyta</taxon>
        <taxon>core chlorophytes</taxon>
        <taxon>Trebouxiophyceae</taxon>
        <taxon>Chlorellales</taxon>
        <taxon>Chlorellaceae</taxon>
        <taxon>Apatococcus</taxon>
    </lineage>
</organism>
<sequence length="259" mass="27760">MSFLLLAYKQSAQRRTAYSILASSNPSVRWSGKVLERPPTFLGQGIAGQMAASEDEFGLEDSELFTPVAELQEFTAGQRSLQLYCSPAASTDYDETGTILWPAAQMLADYLAQHEDLLHGRNAAIELGSGIGLCPKFFTAERLRSQQATCARLDWGNSEEIAHLRSLAPGGQGYDLVLGADVCYSLSALSSLFSTAAQLLSKGSASAFLLGYVSRASNIDRALAGKAAEASLTMVEVPDSTLQLCGSWQGCIYICHCLP</sequence>
<dbReference type="GO" id="GO:0005634">
    <property type="term" value="C:nucleus"/>
    <property type="evidence" value="ECO:0007669"/>
    <property type="project" value="TreeGrafter"/>
</dbReference>
<dbReference type="Proteomes" id="UP001438707">
    <property type="component" value="Unassembled WGS sequence"/>
</dbReference>
<name>A0AAW1QB40_9CHLO</name>